<organism evidence="2 3">
    <name type="scientific">Rhodoferax ferrireducens</name>
    <dbReference type="NCBI Taxonomy" id="192843"/>
    <lineage>
        <taxon>Bacteria</taxon>
        <taxon>Pseudomonadati</taxon>
        <taxon>Pseudomonadota</taxon>
        <taxon>Betaproteobacteria</taxon>
        <taxon>Burkholderiales</taxon>
        <taxon>Comamonadaceae</taxon>
        <taxon>Rhodoferax</taxon>
    </lineage>
</organism>
<evidence type="ECO:0000313" key="3">
    <source>
        <dbReference type="Proteomes" id="UP001180487"/>
    </source>
</evidence>
<gene>
    <name evidence="2" type="ORF">J2X19_004596</name>
</gene>
<dbReference type="PANTHER" id="PTHR33525:SF3">
    <property type="entry name" value="RIBONUCLEASE Y"/>
    <property type="match status" value="1"/>
</dbReference>
<dbReference type="EMBL" id="JAVDXT010000005">
    <property type="protein sequence ID" value="MDR7379900.1"/>
    <property type="molecule type" value="Genomic_DNA"/>
</dbReference>
<dbReference type="Proteomes" id="UP001180487">
    <property type="component" value="Unassembled WGS sequence"/>
</dbReference>
<feature type="domain" description="HDOD" evidence="1">
    <location>
        <begin position="16"/>
        <end position="210"/>
    </location>
</feature>
<comment type="caution">
    <text evidence="2">The sequence shown here is derived from an EMBL/GenBank/DDBJ whole genome shotgun (WGS) entry which is preliminary data.</text>
</comment>
<evidence type="ECO:0000313" key="2">
    <source>
        <dbReference type="EMBL" id="MDR7379900.1"/>
    </source>
</evidence>
<proteinExistence type="predicted"/>
<dbReference type="PANTHER" id="PTHR33525">
    <property type="match status" value="1"/>
</dbReference>
<dbReference type="CDD" id="cd00077">
    <property type="entry name" value="HDc"/>
    <property type="match status" value="1"/>
</dbReference>
<sequence length="280" mass="30226">MTSLSTQEILRSARDLPALPAIVMELIQCMGDPHANMEQLAVKISHDQALASKTLRLANSSFYGLSRQVTSIAEATTILGLRTLRSIATAAGLVGGFPRPEGSSFDFAAFWRHSIGTALCARSVAQAARLDEDAAFTLGLLHDIGRLVLATHYSAQYAAAMAYRREQDCLNLVAEQHILGTNHTVVGGLIAEHWNFSPAIVAAIVEHHSPPETPEKSLTDVVHVADNIAHAMDLSHQDGDMVPALSLPAWSRLGLGESAYAQVFYATEQQYESVCQILLT</sequence>
<accession>A0ABU2CEX0</accession>
<dbReference type="InterPro" id="IPR006675">
    <property type="entry name" value="HDIG_dom"/>
</dbReference>
<dbReference type="PROSITE" id="PS51833">
    <property type="entry name" value="HDOD"/>
    <property type="match status" value="1"/>
</dbReference>
<name>A0ABU2CEX0_9BURK</name>
<dbReference type="RefSeq" id="WP_310376802.1">
    <property type="nucleotide sequence ID" value="NZ_JAVDXT010000005.1"/>
</dbReference>
<dbReference type="InterPro" id="IPR013976">
    <property type="entry name" value="HDOD"/>
</dbReference>
<dbReference type="SUPFAM" id="SSF109604">
    <property type="entry name" value="HD-domain/PDEase-like"/>
    <property type="match status" value="1"/>
</dbReference>
<dbReference type="InterPro" id="IPR052340">
    <property type="entry name" value="RNase_Y/CdgJ"/>
</dbReference>
<dbReference type="Gene3D" id="1.10.3210.10">
    <property type="entry name" value="Hypothetical protein af1432"/>
    <property type="match status" value="1"/>
</dbReference>
<evidence type="ECO:0000259" key="1">
    <source>
        <dbReference type="PROSITE" id="PS51833"/>
    </source>
</evidence>
<keyword evidence="3" id="KW-1185">Reference proteome</keyword>
<reference evidence="2 3" key="1">
    <citation type="submission" date="2023-07" db="EMBL/GenBank/DDBJ databases">
        <title>Sorghum-associated microbial communities from plants grown in Nebraska, USA.</title>
        <authorList>
            <person name="Schachtman D."/>
        </authorList>
    </citation>
    <scope>NUCLEOTIDE SEQUENCE [LARGE SCALE GENOMIC DNA]</scope>
    <source>
        <strain evidence="2 3">BE313</strain>
    </source>
</reference>
<dbReference type="InterPro" id="IPR003607">
    <property type="entry name" value="HD/PDEase_dom"/>
</dbReference>
<dbReference type="NCBIfam" id="TIGR00277">
    <property type="entry name" value="HDIG"/>
    <property type="match status" value="1"/>
</dbReference>
<dbReference type="Pfam" id="PF08668">
    <property type="entry name" value="HDOD"/>
    <property type="match status" value="1"/>
</dbReference>
<protein>
    <submittedName>
        <fullName evidence="2">Nucleotidyltransferase with HDIG domain</fullName>
    </submittedName>
</protein>